<reference evidence="10" key="1">
    <citation type="submission" date="2021-06" db="EMBL/GenBank/DDBJ databases">
        <authorList>
            <person name="Kallberg Y."/>
            <person name="Tangrot J."/>
            <person name="Rosling A."/>
        </authorList>
    </citation>
    <scope>NUCLEOTIDE SEQUENCE</scope>
    <source>
        <strain evidence="10">87-6 pot B 2015</strain>
    </source>
</reference>
<dbReference type="PANTHER" id="PTHR12385:SF4">
    <property type="entry name" value="PROTEIN PNS1"/>
    <property type="match status" value="1"/>
</dbReference>
<comment type="subcellular location">
    <subcellularLocation>
        <location evidence="8">Cell membrane</location>
        <topology evidence="8">Multi-pass membrane protein</topology>
    </subcellularLocation>
    <subcellularLocation>
        <location evidence="2">Membrane</location>
        <topology evidence="2">Multi-pass membrane protein</topology>
    </subcellularLocation>
</comment>
<keyword evidence="5 8" id="KW-0812">Transmembrane</keyword>
<protein>
    <recommendedName>
        <fullName evidence="4 8">Protein PNS1</fullName>
    </recommendedName>
</protein>
<keyword evidence="6 8" id="KW-1133">Transmembrane helix</keyword>
<sequence length="327" mass="35533">MSRMNYYGQPGQPGHYNQSGQPGEQYYQYYPPPPPTEPKYNPNAHQYSPPPVPPPSFSQSQSMGGGRAAIFFLLHFVAFIAVSVIALRNYAVLQRSGAKTGQDVTLNWSILWLLLVCVGIVIQTWVHVTTSGVFATYYFLAGTPEGVPSSPTLKSAKRASTTSFGSICLGSLLVAILQVIGALLRSAAQDTDNPFGAFCAACAAVLVGCIESLLQYFNFYAYTQVAIYGKSFWESAKDTWALVKDRGVDAIINDNLIGNVLVMGAFLVGIITALLSYLYTIIFELSFNRNGEFTPLIVFLGFIVGFQMLNIIGSVILSGTATTFLFT</sequence>
<evidence type="ECO:0000313" key="10">
    <source>
        <dbReference type="EMBL" id="CAG8674682.1"/>
    </source>
</evidence>
<comment type="function">
    <text evidence="1 8">Probably involved in transport through the plasma membrane.</text>
</comment>
<dbReference type="GO" id="GO:0022857">
    <property type="term" value="F:transmembrane transporter activity"/>
    <property type="evidence" value="ECO:0007669"/>
    <property type="project" value="UniProtKB-UniRule"/>
</dbReference>
<keyword evidence="11" id="KW-1185">Reference proteome</keyword>
<evidence type="ECO:0000256" key="1">
    <source>
        <dbReference type="ARBA" id="ARBA00002957"/>
    </source>
</evidence>
<organism evidence="10 11">
    <name type="scientific">Funneliformis mosseae</name>
    <name type="common">Endomycorrhizal fungus</name>
    <name type="synonym">Glomus mosseae</name>
    <dbReference type="NCBI Taxonomy" id="27381"/>
    <lineage>
        <taxon>Eukaryota</taxon>
        <taxon>Fungi</taxon>
        <taxon>Fungi incertae sedis</taxon>
        <taxon>Mucoromycota</taxon>
        <taxon>Glomeromycotina</taxon>
        <taxon>Glomeromycetes</taxon>
        <taxon>Glomerales</taxon>
        <taxon>Glomeraceae</taxon>
        <taxon>Funneliformis</taxon>
    </lineage>
</organism>
<feature type="transmembrane region" description="Helical" evidence="8">
    <location>
        <begin position="110"/>
        <end position="140"/>
    </location>
</feature>
<feature type="region of interest" description="Disordered" evidence="9">
    <location>
        <begin position="1"/>
        <end position="60"/>
    </location>
</feature>
<evidence type="ECO:0000256" key="3">
    <source>
        <dbReference type="ARBA" id="ARBA00007168"/>
    </source>
</evidence>
<evidence type="ECO:0000256" key="9">
    <source>
        <dbReference type="SAM" id="MobiDB-lite"/>
    </source>
</evidence>
<evidence type="ECO:0000313" key="11">
    <source>
        <dbReference type="Proteomes" id="UP000789375"/>
    </source>
</evidence>
<evidence type="ECO:0000256" key="6">
    <source>
        <dbReference type="ARBA" id="ARBA00022989"/>
    </source>
</evidence>
<dbReference type="Pfam" id="PF04515">
    <property type="entry name" value="Choline_transpo"/>
    <property type="match status" value="1"/>
</dbReference>
<evidence type="ECO:0000256" key="4">
    <source>
        <dbReference type="ARBA" id="ARBA00015388"/>
    </source>
</evidence>
<dbReference type="AlphaFoldDB" id="A0A9N9EHS9"/>
<comment type="caution">
    <text evidence="8">Lacks conserved residue(s) required for the propagation of feature annotation.</text>
</comment>
<feature type="transmembrane region" description="Helical" evidence="8">
    <location>
        <begin position="256"/>
        <end position="279"/>
    </location>
</feature>
<feature type="compositionally biased region" description="Low complexity" evidence="9">
    <location>
        <begin position="20"/>
        <end position="29"/>
    </location>
</feature>
<feature type="transmembrane region" description="Helical" evidence="8">
    <location>
        <begin position="161"/>
        <end position="183"/>
    </location>
</feature>
<gene>
    <name evidence="10" type="ORF">FMOSSE_LOCUS12584</name>
</gene>
<dbReference type="InterPro" id="IPR007603">
    <property type="entry name" value="Choline_transptr-like"/>
</dbReference>
<comment type="caution">
    <text evidence="10">The sequence shown here is derived from an EMBL/GenBank/DDBJ whole genome shotgun (WGS) entry which is preliminary data.</text>
</comment>
<proteinExistence type="inferred from homology"/>
<feature type="transmembrane region" description="Helical" evidence="8">
    <location>
        <begin position="195"/>
        <end position="214"/>
    </location>
</feature>
<feature type="transmembrane region" description="Helical" evidence="8">
    <location>
        <begin position="299"/>
        <end position="326"/>
    </location>
</feature>
<name>A0A9N9EHS9_FUNMO</name>
<dbReference type="EMBL" id="CAJVPP010006156">
    <property type="protein sequence ID" value="CAG8674682.1"/>
    <property type="molecule type" value="Genomic_DNA"/>
</dbReference>
<accession>A0A9N9EHS9</accession>
<dbReference type="GO" id="GO:0005886">
    <property type="term" value="C:plasma membrane"/>
    <property type="evidence" value="ECO:0007669"/>
    <property type="project" value="UniProtKB-SubCell"/>
</dbReference>
<keyword evidence="7 8" id="KW-0472">Membrane</keyword>
<evidence type="ECO:0000256" key="5">
    <source>
        <dbReference type="ARBA" id="ARBA00022692"/>
    </source>
</evidence>
<evidence type="ECO:0000256" key="2">
    <source>
        <dbReference type="ARBA" id="ARBA00004141"/>
    </source>
</evidence>
<comment type="similarity">
    <text evidence="3 8">Belongs to the CTL (choline transporter-like) family.</text>
</comment>
<dbReference type="Proteomes" id="UP000789375">
    <property type="component" value="Unassembled WGS sequence"/>
</dbReference>
<dbReference type="PANTHER" id="PTHR12385">
    <property type="entry name" value="CHOLINE TRANSPORTER-LIKE (SLC FAMILY 44)"/>
    <property type="match status" value="1"/>
</dbReference>
<evidence type="ECO:0000256" key="7">
    <source>
        <dbReference type="ARBA" id="ARBA00023136"/>
    </source>
</evidence>
<evidence type="ECO:0000256" key="8">
    <source>
        <dbReference type="RuleBase" id="RU368066"/>
    </source>
</evidence>
<feature type="transmembrane region" description="Helical" evidence="8">
    <location>
        <begin position="68"/>
        <end position="90"/>
    </location>
</feature>